<dbReference type="PANTHER" id="PTHR46889">
    <property type="entry name" value="TRANSPOSASE INSF FOR INSERTION SEQUENCE IS3B-RELATED"/>
    <property type="match status" value="1"/>
</dbReference>
<dbReference type="InterPro" id="IPR012337">
    <property type="entry name" value="RNaseH-like_sf"/>
</dbReference>
<sequence length="294" mass="33119">MRWGVESICAQLTKLGVPVAPSTFYDQVHREPSRRQGRDEVLKREIVRVHTANYGVYGARKVWLALNREGIPVARCTVERLMAELDLAGAVRGKTKKTTIADPTEARPADLVQRRFGPPTPNRLWVADLTYVSTWSGFAYVAFVTDAYARRILGWRVAATMTTSMVLDSIEQSIWTRQQGGVLDLKDVVHHTDRGSQYTPIRFSERLAEAGIQPSVGAVGSSYDNALAETINGLYKTELIKPGKPWRTIDDVELATARWVHWFNHSRLYQYCGDIPPVELETAYYAQQRRPVAG</sequence>
<dbReference type="InterPro" id="IPR050900">
    <property type="entry name" value="Transposase_IS3/IS150/IS904"/>
</dbReference>
<dbReference type="SUPFAM" id="SSF53098">
    <property type="entry name" value="Ribonuclease H-like"/>
    <property type="match status" value="1"/>
</dbReference>
<evidence type="ECO:0000313" key="4">
    <source>
        <dbReference type="Proteomes" id="UP000192760"/>
    </source>
</evidence>
<dbReference type="GO" id="GO:0015074">
    <property type="term" value="P:DNA integration"/>
    <property type="evidence" value="ECO:0007669"/>
    <property type="project" value="InterPro"/>
</dbReference>
<evidence type="ECO:0000256" key="1">
    <source>
        <dbReference type="ARBA" id="ARBA00002286"/>
    </source>
</evidence>
<comment type="caution">
    <text evidence="3">The sequence shown here is derived from an EMBL/GenBank/DDBJ whole genome shotgun (WGS) entry which is preliminary data.</text>
</comment>
<evidence type="ECO:0000259" key="2">
    <source>
        <dbReference type="PROSITE" id="PS50994"/>
    </source>
</evidence>
<dbReference type="EMBL" id="MVHW01000015">
    <property type="protein sequence ID" value="ORB05176.1"/>
    <property type="molecule type" value="Genomic_DNA"/>
</dbReference>
<dbReference type="InterPro" id="IPR025948">
    <property type="entry name" value="HTH-like_dom"/>
</dbReference>
<dbReference type="InterPro" id="IPR036397">
    <property type="entry name" value="RNaseH_sf"/>
</dbReference>
<dbReference type="PANTHER" id="PTHR46889:SF4">
    <property type="entry name" value="TRANSPOSASE INSO FOR INSERTION SEQUENCE ELEMENT IS911B-RELATED"/>
    <property type="match status" value="1"/>
</dbReference>
<dbReference type="PROSITE" id="PS50994">
    <property type="entry name" value="INTEGRASE"/>
    <property type="match status" value="1"/>
</dbReference>
<evidence type="ECO:0000313" key="3">
    <source>
        <dbReference type="EMBL" id="ORB05176.1"/>
    </source>
</evidence>
<dbReference type="STRING" id="560555.BST30_14340"/>
<dbReference type="NCBIfam" id="NF033516">
    <property type="entry name" value="transpos_IS3"/>
    <property type="match status" value="1"/>
</dbReference>
<dbReference type="Proteomes" id="UP000192760">
    <property type="component" value="Unassembled WGS sequence"/>
</dbReference>
<reference evidence="3 4" key="1">
    <citation type="submission" date="2017-02" db="EMBL/GenBank/DDBJ databases">
        <title>The new phylogeny of genus Mycobacterium.</title>
        <authorList>
            <person name="Tortoli E."/>
            <person name="Trovato A."/>
            <person name="Cirillo D.M."/>
        </authorList>
    </citation>
    <scope>NUCLEOTIDE SEQUENCE [LARGE SCALE GENOMIC DNA]</scope>
    <source>
        <strain evidence="3 4">DSM 45255</strain>
    </source>
</reference>
<dbReference type="AlphaFoldDB" id="A0A1X0FU19"/>
<accession>A0A1X0FU19</accession>
<dbReference type="InterPro" id="IPR048020">
    <property type="entry name" value="Transpos_IS3"/>
</dbReference>
<dbReference type="InterPro" id="IPR001584">
    <property type="entry name" value="Integrase_cat-core"/>
</dbReference>
<dbReference type="Gene3D" id="3.30.420.10">
    <property type="entry name" value="Ribonuclease H-like superfamily/Ribonuclease H"/>
    <property type="match status" value="1"/>
</dbReference>
<dbReference type="GO" id="GO:0003676">
    <property type="term" value="F:nucleic acid binding"/>
    <property type="evidence" value="ECO:0007669"/>
    <property type="project" value="InterPro"/>
</dbReference>
<feature type="domain" description="Integrase catalytic" evidence="2">
    <location>
        <begin position="117"/>
        <end position="284"/>
    </location>
</feature>
<comment type="function">
    <text evidence="1">Involved in the transposition of the insertion sequence.</text>
</comment>
<name>A0A1X0FU19_MYCNT</name>
<proteinExistence type="predicted"/>
<protein>
    <submittedName>
        <fullName evidence="3">Transposase</fullName>
    </submittedName>
</protein>
<dbReference type="Pfam" id="PF13276">
    <property type="entry name" value="HTH_21"/>
    <property type="match status" value="1"/>
</dbReference>
<gene>
    <name evidence="3" type="ORF">BST30_14340</name>
</gene>
<organism evidence="3 4">
    <name type="scientific">Mycobacterium mantenii</name>
    <dbReference type="NCBI Taxonomy" id="560555"/>
    <lineage>
        <taxon>Bacteria</taxon>
        <taxon>Bacillati</taxon>
        <taxon>Actinomycetota</taxon>
        <taxon>Actinomycetes</taxon>
        <taxon>Mycobacteriales</taxon>
        <taxon>Mycobacteriaceae</taxon>
        <taxon>Mycobacterium</taxon>
        <taxon>Mycobacterium avium complex (MAC)</taxon>
    </lineage>
</organism>
<dbReference type="Pfam" id="PF00665">
    <property type="entry name" value="rve"/>
    <property type="match status" value="1"/>
</dbReference>